<dbReference type="CDD" id="cd18799">
    <property type="entry name" value="SF2_C_EcoAI-like"/>
    <property type="match status" value="1"/>
</dbReference>
<comment type="caution">
    <text evidence="4">The sequence shown here is derived from an EMBL/GenBank/DDBJ whole genome shotgun (WGS) entry which is preliminary data.</text>
</comment>
<gene>
    <name evidence="4" type="ORF">GTP56_25805</name>
</gene>
<feature type="domain" description="Helicase C-terminal" evidence="3">
    <location>
        <begin position="570"/>
        <end position="715"/>
    </location>
</feature>
<dbReference type="PROSITE" id="PS51194">
    <property type="entry name" value="HELICASE_CTER"/>
    <property type="match status" value="1"/>
</dbReference>
<name>A0A7X4H7B9_9BURK</name>
<dbReference type="GO" id="GO:0016787">
    <property type="term" value="F:hydrolase activity"/>
    <property type="evidence" value="ECO:0007669"/>
    <property type="project" value="InterPro"/>
</dbReference>
<dbReference type="InterPro" id="IPR021835">
    <property type="entry name" value="DUF3427"/>
</dbReference>
<dbReference type="EMBL" id="WWCR01000042">
    <property type="protein sequence ID" value="MYM75587.1"/>
    <property type="molecule type" value="Genomic_DNA"/>
</dbReference>
<dbReference type="GO" id="GO:0006793">
    <property type="term" value="P:phosphorus metabolic process"/>
    <property type="evidence" value="ECO:0007669"/>
    <property type="project" value="UniProtKB-ARBA"/>
</dbReference>
<dbReference type="InterPro" id="IPR001650">
    <property type="entry name" value="Helicase_C-like"/>
</dbReference>
<dbReference type="Gene3D" id="3.30.870.10">
    <property type="entry name" value="Endonuclease Chain A"/>
    <property type="match status" value="1"/>
</dbReference>
<dbReference type="PANTHER" id="PTHR47396:SF1">
    <property type="entry name" value="ATP-DEPENDENT HELICASE IRC3-RELATED"/>
    <property type="match status" value="1"/>
</dbReference>
<dbReference type="AlphaFoldDB" id="A0A7X4H7B9"/>
<dbReference type="GO" id="GO:0003677">
    <property type="term" value="F:DNA binding"/>
    <property type="evidence" value="ECO:0007669"/>
    <property type="project" value="InterPro"/>
</dbReference>
<dbReference type="GO" id="GO:0005524">
    <property type="term" value="F:ATP binding"/>
    <property type="evidence" value="ECO:0007669"/>
    <property type="project" value="InterPro"/>
</dbReference>
<dbReference type="GO" id="GO:0005829">
    <property type="term" value="C:cytosol"/>
    <property type="evidence" value="ECO:0007669"/>
    <property type="project" value="TreeGrafter"/>
</dbReference>
<dbReference type="InterPro" id="IPR014001">
    <property type="entry name" value="Helicase_ATP-bd"/>
</dbReference>
<dbReference type="InterPro" id="IPR027417">
    <property type="entry name" value="P-loop_NTPase"/>
</dbReference>
<accession>A0A7X4H7B9</accession>
<evidence type="ECO:0000259" key="2">
    <source>
        <dbReference type="PROSITE" id="PS51192"/>
    </source>
</evidence>
<sequence length="1055" mass="118043">MTASKRSASHPPLGLYDRLVTTEEAALIDALAETGQVLTSTPTPVQRREHLLDQLTKQLPDLLDAVSSAQDGNDDKARAELKLIAHLLREARLSAKQADTPVELPAEPLRILHAVHEPDTPPPLPETGLRRPLIFTSARSDPSLLDELRAELGCADRVDILVSFITWSGVRKLLDVLKTATALNAHGEPKTRFRILTTTYIGATEARAVDALAALPGVEVRISLDGRRNRLHAKAWLFHRSTGFGTTFVGSANLSESALIGGIEWTVKFTEAGDADLYMAASANFEALWNDGEFQLYDHNDASQRVALKNALQEQRRLPSKGAGAIEPIALHTWFDLRPKFYQAEMLERLAAERRLGRMRNLVVAATGTGKTVVAAFDYERLTREVGSPPRLLFIAHRIQILKQALATFRQVLRDPSFGDLLDGENTPSQFGHLFATINTVHRRDLVHSLGADYWRVVVVDEAHHLPANTFDQFIQSVRPYILLGLTATPERADGKNLNIYFDCRPDGSPAVALRLWDALDQQLLAPFEYYATADDTDLSEIKWNRPEELSQLDALISSNTARGRLVINAVRQYVSDLDQLKGIVFCVSVAHAQFMALWCEQSGLPAVSLTGANSTEQREQAIRDLRIGKIKLICTCDLFNEGVDIPEINTLLLLRPTQSPVIFQQQIGRGLRLADNKESCLVLDFVGLYGEDFRFDILLRAITGQTRSQLKNSVQHGFGALPSGCHIQFDRVSRERVLFSLRKTLQLNAVRLRQELAAWVAQRGGTPVTLKSFLRENELEMSDIYSNNRSWTSYKRDIHLPVAAAGPREDELIRRMGSILHVNDPSALASWTTVLNTGEIDPPRVQMLAYQLLHKSSDMVDPQSFIAILDHHPALRDELREIVDVLRDETVVEARHLPGVPMTWPLTLHARYERREIQTAAGHLTSGARPQFREGCLPLQDEKIELLFVTLDKREGFGDRVQYHDYAISPDKFHWQTQNMASAKNATGQRYLESASNGWTFQLFVREDAERAFIALGPVVLNKAEGDKPISIEWQLTIPMSAEVFRSFSVLRSA</sequence>
<feature type="domain" description="PLD phosphodiesterase" evidence="1">
    <location>
        <begin position="227"/>
        <end position="258"/>
    </location>
</feature>
<dbReference type="Gene3D" id="3.40.50.300">
    <property type="entry name" value="P-loop containing nucleotide triphosphate hydrolases"/>
    <property type="match status" value="2"/>
</dbReference>
<proteinExistence type="predicted"/>
<protein>
    <submittedName>
        <fullName evidence="4">DUF3427 domain-containing protein</fullName>
    </submittedName>
</protein>
<dbReference type="SMART" id="SM00487">
    <property type="entry name" value="DEXDc"/>
    <property type="match status" value="1"/>
</dbReference>
<dbReference type="PROSITE" id="PS51192">
    <property type="entry name" value="HELICASE_ATP_BIND_1"/>
    <property type="match status" value="1"/>
</dbReference>
<dbReference type="InterPro" id="IPR006935">
    <property type="entry name" value="Helicase/UvrB_N"/>
</dbReference>
<dbReference type="RefSeq" id="WP_161052236.1">
    <property type="nucleotide sequence ID" value="NZ_WWCR01000042.1"/>
</dbReference>
<dbReference type="SMART" id="SM00490">
    <property type="entry name" value="HELICc"/>
    <property type="match status" value="1"/>
</dbReference>
<dbReference type="SUPFAM" id="SSF56024">
    <property type="entry name" value="Phospholipase D/nuclease"/>
    <property type="match status" value="1"/>
</dbReference>
<dbReference type="Pfam" id="PF00271">
    <property type="entry name" value="Helicase_C"/>
    <property type="match status" value="1"/>
</dbReference>
<dbReference type="PROSITE" id="PS50035">
    <property type="entry name" value="PLD"/>
    <property type="match status" value="1"/>
</dbReference>
<dbReference type="InterPro" id="IPR050742">
    <property type="entry name" value="Helicase_Restrict-Modif_Enz"/>
</dbReference>
<organism evidence="4 5">
    <name type="scientific">Duganella margarita</name>
    <dbReference type="NCBI Taxonomy" id="2692170"/>
    <lineage>
        <taxon>Bacteria</taxon>
        <taxon>Pseudomonadati</taxon>
        <taxon>Pseudomonadota</taxon>
        <taxon>Betaproteobacteria</taxon>
        <taxon>Burkholderiales</taxon>
        <taxon>Oxalobacteraceae</taxon>
        <taxon>Telluria group</taxon>
        <taxon>Duganella</taxon>
    </lineage>
</organism>
<evidence type="ECO:0000259" key="1">
    <source>
        <dbReference type="PROSITE" id="PS50035"/>
    </source>
</evidence>
<reference evidence="4 5" key="1">
    <citation type="submission" date="2019-12" db="EMBL/GenBank/DDBJ databases">
        <title>Novel species isolated from a subtropical stream in China.</title>
        <authorList>
            <person name="Lu H."/>
        </authorList>
    </citation>
    <scope>NUCLEOTIDE SEQUENCE [LARGE SCALE GENOMIC DNA]</scope>
    <source>
        <strain evidence="4 5">FT134W</strain>
    </source>
</reference>
<dbReference type="SUPFAM" id="SSF52540">
    <property type="entry name" value="P-loop containing nucleoside triphosphate hydrolases"/>
    <property type="match status" value="1"/>
</dbReference>
<dbReference type="Pfam" id="PF11907">
    <property type="entry name" value="DUF3427"/>
    <property type="match status" value="1"/>
</dbReference>
<dbReference type="InterPro" id="IPR001736">
    <property type="entry name" value="PLipase_D/transphosphatidylase"/>
</dbReference>
<dbReference type="PANTHER" id="PTHR47396">
    <property type="entry name" value="TYPE I RESTRICTION ENZYME ECOKI R PROTEIN"/>
    <property type="match status" value="1"/>
</dbReference>
<dbReference type="Proteomes" id="UP000469734">
    <property type="component" value="Unassembled WGS sequence"/>
</dbReference>
<evidence type="ECO:0000313" key="5">
    <source>
        <dbReference type="Proteomes" id="UP000469734"/>
    </source>
</evidence>
<evidence type="ECO:0000259" key="3">
    <source>
        <dbReference type="PROSITE" id="PS51194"/>
    </source>
</evidence>
<feature type="domain" description="Helicase ATP-binding" evidence="2">
    <location>
        <begin position="352"/>
        <end position="508"/>
    </location>
</feature>
<evidence type="ECO:0000313" key="4">
    <source>
        <dbReference type="EMBL" id="MYM75587.1"/>
    </source>
</evidence>
<dbReference type="CDD" id="cd18032">
    <property type="entry name" value="DEXHc_RE_I_III_res"/>
    <property type="match status" value="1"/>
</dbReference>
<dbReference type="Pfam" id="PF04851">
    <property type="entry name" value="ResIII"/>
    <property type="match status" value="1"/>
</dbReference>